<dbReference type="EMBL" id="UZAE01012966">
    <property type="protein sequence ID" value="VDO07608.1"/>
    <property type="molecule type" value="Genomic_DNA"/>
</dbReference>
<dbReference type="STRING" id="102285.A0A0R3TRR2"/>
<feature type="region of interest" description="Disordered" evidence="1">
    <location>
        <begin position="1"/>
        <end position="100"/>
    </location>
</feature>
<evidence type="ECO:0000256" key="1">
    <source>
        <dbReference type="SAM" id="MobiDB-lite"/>
    </source>
</evidence>
<sequence>MKNGTLSDAKATTKSDETDESDTRTLSPGTVHSMTPEKDEAATTISTGLESKISTLKRTTGNSGMSAAIAEYVGERQRNSSPDLDPISASRSPSANIEPPYSTRFTNHRFACKKPGLLSLASFF</sequence>
<evidence type="ECO:0000313" key="4">
    <source>
        <dbReference type="WBParaSite" id="HNAJ_0001028801-mRNA-1"/>
    </source>
</evidence>
<dbReference type="WBParaSite" id="HNAJ_0001028801-mRNA-1">
    <property type="protein sequence ID" value="HNAJ_0001028801-mRNA-1"/>
    <property type="gene ID" value="HNAJ_0001028801"/>
</dbReference>
<gene>
    <name evidence="2" type="ORF">HNAJ_LOCUS10283</name>
</gene>
<reference evidence="2 3" key="2">
    <citation type="submission" date="2018-11" db="EMBL/GenBank/DDBJ databases">
        <authorList>
            <consortium name="Pathogen Informatics"/>
        </authorList>
    </citation>
    <scope>NUCLEOTIDE SEQUENCE [LARGE SCALE GENOMIC DNA]</scope>
</reference>
<dbReference type="Proteomes" id="UP000278807">
    <property type="component" value="Unassembled WGS sequence"/>
</dbReference>
<name>A0A0R3TRR2_RODNA</name>
<evidence type="ECO:0000313" key="2">
    <source>
        <dbReference type="EMBL" id="VDO07608.1"/>
    </source>
</evidence>
<organism evidence="4">
    <name type="scientific">Rodentolepis nana</name>
    <name type="common">Dwarf tapeworm</name>
    <name type="synonym">Hymenolepis nana</name>
    <dbReference type="NCBI Taxonomy" id="102285"/>
    <lineage>
        <taxon>Eukaryota</taxon>
        <taxon>Metazoa</taxon>
        <taxon>Spiralia</taxon>
        <taxon>Lophotrochozoa</taxon>
        <taxon>Platyhelminthes</taxon>
        <taxon>Cestoda</taxon>
        <taxon>Eucestoda</taxon>
        <taxon>Cyclophyllidea</taxon>
        <taxon>Hymenolepididae</taxon>
        <taxon>Rodentolepis</taxon>
    </lineage>
</organism>
<protein>
    <submittedName>
        <fullName evidence="2 4">Uncharacterized protein</fullName>
    </submittedName>
</protein>
<keyword evidence="3" id="KW-1185">Reference proteome</keyword>
<feature type="compositionally biased region" description="Polar residues" evidence="1">
    <location>
        <begin position="43"/>
        <end position="65"/>
    </location>
</feature>
<proteinExistence type="predicted"/>
<reference evidence="4" key="1">
    <citation type="submission" date="2017-02" db="UniProtKB">
        <authorList>
            <consortium name="WormBaseParasite"/>
        </authorList>
    </citation>
    <scope>IDENTIFICATION</scope>
</reference>
<evidence type="ECO:0000313" key="3">
    <source>
        <dbReference type="Proteomes" id="UP000278807"/>
    </source>
</evidence>
<dbReference type="AlphaFoldDB" id="A0A0R3TRR2"/>
<dbReference type="OrthoDB" id="1746725at2759"/>
<accession>A0A0R3TRR2</accession>